<keyword evidence="1" id="KW-0450">Lipoyl</keyword>
<protein>
    <submittedName>
        <fullName evidence="3">Biotin attachment protein</fullName>
    </submittedName>
</protein>
<dbReference type="Pfam" id="PF00364">
    <property type="entry name" value="Biotin_lipoyl"/>
    <property type="match status" value="1"/>
</dbReference>
<dbReference type="InterPro" id="IPR003016">
    <property type="entry name" value="2-oxoA_DH_lipoyl-BS"/>
</dbReference>
<dbReference type="InterPro" id="IPR045257">
    <property type="entry name" value="E2/Pdx1"/>
</dbReference>
<proteinExistence type="predicted"/>
<dbReference type="eggNOG" id="COG0508">
    <property type="taxonomic scope" value="Bacteria"/>
</dbReference>
<dbReference type="SUPFAM" id="SSF51230">
    <property type="entry name" value="Single hybrid motif"/>
    <property type="match status" value="1"/>
</dbReference>
<dbReference type="GO" id="GO:0006086">
    <property type="term" value="P:pyruvate decarboxylation to acetyl-CoA"/>
    <property type="evidence" value="ECO:0007669"/>
    <property type="project" value="InterPro"/>
</dbReference>
<feature type="domain" description="Lipoyl-binding" evidence="2">
    <location>
        <begin position="2"/>
        <end position="77"/>
    </location>
</feature>
<dbReference type="PANTHER" id="PTHR23151">
    <property type="entry name" value="DIHYDROLIPOAMIDE ACETYL/SUCCINYL-TRANSFERASE-RELATED"/>
    <property type="match status" value="1"/>
</dbReference>
<dbReference type="RefSeq" id="WP_023383509.1">
    <property type="nucleotide sequence ID" value="NZ_AXUN02000093.1"/>
</dbReference>
<evidence type="ECO:0000313" key="4">
    <source>
        <dbReference type="Proteomes" id="UP000017747"/>
    </source>
</evidence>
<dbReference type="InterPro" id="IPR000089">
    <property type="entry name" value="Biotin_lipoyl"/>
</dbReference>
<dbReference type="PANTHER" id="PTHR23151:SF90">
    <property type="entry name" value="DIHYDROLIPOYLLYSINE-RESIDUE ACETYLTRANSFERASE COMPONENT OF PYRUVATE DEHYDROGENASE COMPLEX, MITOCHONDRIAL-RELATED"/>
    <property type="match status" value="1"/>
</dbReference>
<reference evidence="3 4" key="1">
    <citation type="journal article" date="2014" name="Genome Announc.">
        <title>Genome Sequence of Youngiibacter fragilis, the Type Strain of the Genus Youngiibacter.</title>
        <authorList>
            <person name="Wawrik C.B."/>
            <person name="Callaghan A.V."/>
            <person name="Stamps B.W."/>
            <person name="Wawrik B."/>
        </authorList>
    </citation>
    <scope>NUCLEOTIDE SEQUENCE [LARGE SCALE GENOMIC DNA]</scope>
    <source>
        <strain evidence="3 4">232.1</strain>
    </source>
</reference>
<dbReference type="Gene3D" id="2.40.50.100">
    <property type="match status" value="1"/>
</dbReference>
<organism evidence="3 4">
    <name type="scientific">Youngiibacter fragilis 232.1</name>
    <dbReference type="NCBI Taxonomy" id="994573"/>
    <lineage>
        <taxon>Bacteria</taxon>
        <taxon>Bacillati</taxon>
        <taxon>Bacillota</taxon>
        <taxon>Clostridia</taxon>
        <taxon>Eubacteriales</taxon>
        <taxon>Clostridiaceae</taxon>
        <taxon>Youngiibacter</taxon>
    </lineage>
</organism>
<sequence>MVEQVIMPKLGMMEADIRLSEWLVKEGELVAEDQELCEVESQKITNQVKAKANGTVLKLLVDEGDEVPIGTVIALLGEPGDDISEFL</sequence>
<keyword evidence="4" id="KW-1185">Reference proteome</keyword>
<dbReference type="EMBL" id="AXUN02000093">
    <property type="protein sequence ID" value="ETA81532.1"/>
    <property type="molecule type" value="Genomic_DNA"/>
</dbReference>
<dbReference type="Proteomes" id="UP000017747">
    <property type="component" value="Unassembled WGS sequence"/>
</dbReference>
<dbReference type="STRING" id="994573.T472_0205935"/>
<evidence type="ECO:0000259" key="2">
    <source>
        <dbReference type="PROSITE" id="PS50968"/>
    </source>
</evidence>
<dbReference type="PROSITE" id="PS50968">
    <property type="entry name" value="BIOTINYL_LIPOYL"/>
    <property type="match status" value="1"/>
</dbReference>
<evidence type="ECO:0000313" key="3">
    <source>
        <dbReference type="EMBL" id="ETA81532.1"/>
    </source>
</evidence>
<accession>V7I939</accession>
<dbReference type="OrthoDB" id="9805770at2"/>
<dbReference type="GO" id="GO:0045254">
    <property type="term" value="C:pyruvate dehydrogenase complex"/>
    <property type="evidence" value="ECO:0007669"/>
    <property type="project" value="InterPro"/>
</dbReference>
<dbReference type="InterPro" id="IPR011053">
    <property type="entry name" value="Single_hybrid_motif"/>
</dbReference>
<gene>
    <name evidence="3" type="ORF">T472_0205935</name>
</gene>
<dbReference type="CDD" id="cd06849">
    <property type="entry name" value="lipoyl_domain"/>
    <property type="match status" value="1"/>
</dbReference>
<dbReference type="AlphaFoldDB" id="V7I939"/>
<dbReference type="PROSITE" id="PS00189">
    <property type="entry name" value="LIPOYL"/>
    <property type="match status" value="1"/>
</dbReference>
<comment type="caution">
    <text evidence="3">The sequence shown here is derived from an EMBL/GenBank/DDBJ whole genome shotgun (WGS) entry which is preliminary data.</text>
</comment>
<evidence type="ECO:0000256" key="1">
    <source>
        <dbReference type="ARBA" id="ARBA00022823"/>
    </source>
</evidence>
<name>V7I939_9CLOT</name>